<dbReference type="Proteomes" id="UP000297239">
    <property type="component" value="Unassembled WGS sequence"/>
</dbReference>
<organism evidence="1 2">
    <name type="scientific">Leptospira kanakyensis</name>
    <dbReference type="NCBI Taxonomy" id="2484968"/>
    <lineage>
        <taxon>Bacteria</taxon>
        <taxon>Pseudomonadati</taxon>
        <taxon>Spirochaetota</taxon>
        <taxon>Spirochaetia</taxon>
        <taxon>Leptospirales</taxon>
        <taxon>Leptospiraceae</taxon>
        <taxon>Leptospira</taxon>
    </lineage>
</organism>
<reference evidence="1" key="1">
    <citation type="journal article" date="2019" name="PLoS Negl. Trop. Dis.">
        <title>Revisiting the worldwide diversity of Leptospira species in the environment.</title>
        <authorList>
            <person name="Vincent A.T."/>
            <person name="Schiettekatte O."/>
            <person name="Bourhy P."/>
            <person name="Veyrier F.J."/>
            <person name="Picardeau M."/>
        </authorList>
    </citation>
    <scope>NUCLEOTIDE SEQUENCE [LARGE SCALE GENOMIC DNA]</scope>
    <source>
        <strain evidence="1">201800293</strain>
    </source>
</reference>
<dbReference type="RefSeq" id="WP_135633728.1">
    <property type="nucleotide sequence ID" value="NZ_RQFE01000022.1"/>
</dbReference>
<comment type="caution">
    <text evidence="1">The sequence shown here is derived from an EMBL/GenBank/DDBJ whole genome shotgun (WGS) entry which is preliminary data.</text>
</comment>
<gene>
    <name evidence="1" type="ORF">EHQ18_19160</name>
</gene>
<dbReference type="OrthoDB" id="9943883at2"/>
<dbReference type="EMBL" id="RQFF01000040">
    <property type="protein sequence ID" value="TGK65689.1"/>
    <property type="molecule type" value="Genomic_DNA"/>
</dbReference>
<evidence type="ECO:0000313" key="2">
    <source>
        <dbReference type="Proteomes" id="UP000297239"/>
    </source>
</evidence>
<name>A0A6N4Q584_9LEPT</name>
<sequence>MKKIYLIFFSSIFFQCPIINNNIFKKIETKSNIHSERIPIILYFGDSSKLSINKQNFYQDYWTDTDLQIYRVDNKIQYFTPLHLEEGDILEELTYYNSKYYKTDFKAFIFPIFGTIETTDDKIIATGYLRKKLK</sequence>
<proteinExistence type="predicted"/>
<protein>
    <submittedName>
        <fullName evidence="1">Uncharacterized protein</fullName>
    </submittedName>
</protein>
<dbReference type="AlphaFoldDB" id="A0A6N4Q584"/>
<keyword evidence="2" id="KW-1185">Reference proteome</keyword>
<evidence type="ECO:0000313" key="1">
    <source>
        <dbReference type="EMBL" id="TGK65689.1"/>
    </source>
</evidence>
<accession>A0A6N4Q584</accession>